<evidence type="ECO:0000256" key="2">
    <source>
        <dbReference type="ARBA" id="ARBA00022452"/>
    </source>
</evidence>
<name>A0A4U7JCI8_9FIRM</name>
<organism evidence="6 7">
    <name type="scientific">Ruminiclostridium herbifermentans</name>
    <dbReference type="NCBI Taxonomy" id="2488810"/>
    <lineage>
        <taxon>Bacteria</taxon>
        <taxon>Bacillati</taxon>
        <taxon>Bacillota</taxon>
        <taxon>Clostridia</taxon>
        <taxon>Eubacteriales</taxon>
        <taxon>Oscillospiraceae</taxon>
        <taxon>Ruminiclostridium</taxon>
    </lineage>
</organism>
<evidence type="ECO:0000256" key="3">
    <source>
        <dbReference type="ARBA" id="ARBA00022692"/>
    </source>
</evidence>
<dbReference type="PANTHER" id="PTHR30026">
    <property type="entry name" value="OUTER MEMBRANE PROTEIN TOLC"/>
    <property type="match status" value="1"/>
</dbReference>
<dbReference type="GO" id="GO:0009279">
    <property type="term" value="C:cell outer membrane"/>
    <property type="evidence" value="ECO:0007669"/>
    <property type="project" value="UniProtKB-SubCell"/>
</dbReference>
<dbReference type="GO" id="GO:0015288">
    <property type="term" value="F:porin activity"/>
    <property type="evidence" value="ECO:0007669"/>
    <property type="project" value="TreeGrafter"/>
</dbReference>
<dbReference type="RefSeq" id="WP_137698634.1">
    <property type="nucleotide sequence ID" value="NZ_CP061336.1"/>
</dbReference>
<dbReference type="GO" id="GO:0015562">
    <property type="term" value="F:efflux transmembrane transporter activity"/>
    <property type="evidence" value="ECO:0007669"/>
    <property type="project" value="InterPro"/>
</dbReference>
<protein>
    <submittedName>
        <fullName evidence="6">TolC family protein</fullName>
    </submittedName>
</protein>
<dbReference type="EMBL" id="CP061336">
    <property type="protein sequence ID" value="QNU66810.1"/>
    <property type="molecule type" value="Genomic_DNA"/>
</dbReference>
<comment type="subcellular location">
    <subcellularLocation>
        <location evidence="1">Cell outer membrane</location>
    </subcellularLocation>
</comment>
<dbReference type="InterPro" id="IPR051906">
    <property type="entry name" value="TolC-like"/>
</dbReference>
<keyword evidence="7" id="KW-1185">Reference proteome</keyword>
<dbReference type="SUPFAM" id="SSF56954">
    <property type="entry name" value="Outer membrane efflux proteins (OEP)"/>
    <property type="match status" value="1"/>
</dbReference>
<dbReference type="Gene3D" id="1.20.1600.10">
    <property type="entry name" value="Outer membrane efflux proteins (OEP)"/>
    <property type="match status" value="1"/>
</dbReference>
<keyword evidence="5" id="KW-0998">Cell outer membrane</keyword>
<gene>
    <name evidence="6" type="ORF">EHE19_018565</name>
</gene>
<accession>A0A4U7JCI8</accession>
<keyword evidence="3" id="KW-0812">Transmembrane</keyword>
<reference evidence="6 7" key="1">
    <citation type="submission" date="2020-09" db="EMBL/GenBank/DDBJ databases">
        <title>Characterization and genome sequencing of Ruminiclostridium sp. nov. MA18.</title>
        <authorList>
            <person name="Rettenmaier R."/>
            <person name="Kowollik M.-L."/>
            <person name="Liebl W."/>
            <person name="Zverlov V."/>
        </authorList>
    </citation>
    <scope>NUCLEOTIDE SEQUENCE [LARGE SCALE GENOMIC DNA]</scope>
    <source>
        <strain evidence="6 7">MA18</strain>
    </source>
</reference>
<dbReference type="GO" id="GO:1990281">
    <property type="term" value="C:efflux pump complex"/>
    <property type="evidence" value="ECO:0007669"/>
    <property type="project" value="TreeGrafter"/>
</dbReference>
<sequence>MRNKLKMRLSMLLAILMIFQYSFVSAEETKEIKEYDLQTAIDTAIASSNSLRLFDEKIKNATDIYHRYNELAVSSKNAAKLTRQELMYTNDQYFIEKERIERLYPEQKKNDLNNLKYQKQNKIIDIKLNVTESYFTLLSIKKQIAYQNALISRLEADLKVKKNDVALGRSVESAVTEIELDIKKANNALVQLSREEEKAKMSLNSLLGRQITEDIQIKDMDIPEIEYDNIDIKAIIEDRQKNNNKIKDIKFQIEQAILEAEIVEKNTNREDPVELVSLEDVRLNQEYALKDELINIEKYIYQQNNTILNLKDEIEIKRLNKEICDKNLEIAQEKLRLGLMSKSSLNAIIDAAEQANIAYLKSKLDYYLEVQRFNAYIEKQ</sequence>
<dbReference type="AlphaFoldDB" id="A0A4U7JCI8"/>
<evidence type="ECO:0000256" key="5">
    <source>
        <dbReference type="ARBA" id="ARBA00023237"/>
    </source>
</evidence>
<keyword evidence="2" id="KW-1134">Transmembrane beta strand</keyword>
<evidence type="ECO:0000256" key="4">
    <source>
        <dbReference type="ARBA" id="ARBA00023136"/>
    </source>
</evidence>
<evidence type="ECO:0000313" key="7">
    <source>
        <dbReference type="Proteomes" id="UP000306409"/>
    </source>
</evidence>
<dbReference type="OrthoDB" id="1737883at2"/>
<dbReference type="PANTHER" id="PTHR30026:SF20">
    <property type="entry name" value="OUTER MEMBRANE PROTEIN TOLC"/>
    <property type="match status" value="1"/>
</dbReference>
<dbReference type="Proteomes" id="UP000306409">
    <property type="component" value="Chromosome"/>
</dbReference>
<dbReference type="KEGG" id="rher:EHE19_018565"/>
<keyword evidence="4" id="KW-0472">Membrane</keyword>
<proteinExistence type="predicted"/>
<evidence type="ECO:0000256" key="1">
    <source>
        <dbReference type="ARBA" id="ARBA00004442"/>
    </source>
</evidence>
<evidence type="ECO:0000313" key="6">
    <source>
        <dbReference type="EMBL" id="QNU66810.1"/>
    </source>
</evidence>